<evidence type="ECO:0000313" key="2">
    <source>
        <dbReference type="EMBL" id="GMH52678.1"/>
    </source>
</evidence>
<gene>
    <name evidence="2" type="ORF">TrST_g1460</name>
</gene>
<evidence type="ECO:0000313" key="3">
    <source>
        <dbReference type="Proteomes" id="UP001165085"/>
    </source>
</evidence>
<dbReference type="EMBL" id="BRXY01000012">
    <property type="protein sequence ID" value="GMH52678.1"/>
    <property type="molecule type" value="Genomic_DNA"/>
</dbReference>
<proteinExistence type="predicted"/>
<accession>A0A9W7DVX9</accession>
<comment type="caution">
    <text evidence="2">The sequence shown here is derived from an EMBL/GenBank/DDBJ whole genome shotgun (WGS) entry which is preliminary data.</text>
</comment>
<dbReference type="Proteomes" id="UP001165085">
    <property type="component" value="Unassembled WGS sequence"/>
</dbReference>
<sequence>MDGVSNDQDETIPLEITSTVRDLKSLVLSLQETEKDKEGYPEKAEGMLATAIAEATSAFLRALVVRLTNVENVRNEEGRLTFDDAFVPKVTDFQEFVQSGYLLIGVDGGASFEMLGLAEVLYDKIDRKEFGENLYSEVFSFLTHLCDSVADLEKKSQFFKEKAELLVKKLKKLENFVSSLPSSSTLHLYPALVRFLFKHGAKLASDESHASSIEVLKILLTITNKLLPATSEEASNLDPKVRPTTFELMAVNCEALYILSHIYVSSEKRYDDAVKCLDHIEESIKMQRHCIAECIAGKENDEEQVASSKLALDIEAAKVLFSRSMIAHCTCDDVKALEFVSELVKMQAVKKSDEVFELTLYACRAQAIAAISSNSSVADPFALLLSTLSVEKDAEKIKEVKIDKAHSIISGVDEMLRNRCTNSSWLNDAKALEDKEGGGNHDKSTSLVNDAFAILFELEPLCAEDKGLKAKVKGVISKGAAVLSMHKLHDYVVKWCQLALNLYTSDEEKKGKEYAGILSAFAAATSLTGSESANILLAVEKSSEAFDIWPLSARYFATWLECALRAEFGGLVELSNIIEEIDAKIAVSVKKGMKARELMAAFSMFSYICADLTSVDSAPKSSEHAVLLLTVLARWIETLGDATSHFNDCTGSRSPPNSPSPSKKRRTPPSTNDCPQSLFELVRVFLSQLEKLVVSQEEASKGAATLRSLSGEVDGVLKTCLDLLLKVRDRTKTPKKLLPSEEPATILSRASSNANSANSVDTVEVDTELTADECFDDVNGVLIWEDAATEAKIGKQEECIWIAEELWNLGIKCMQLDEHESAAGFFANGHDFILLAYEEEGNALTKRCLDFEGGEEPISANVRCSDFSVQSLVLSVTAHMDSVDASDDDEDPVDVSGVVEASKRKDKAARAFWRISTAKAESGSCSDSFNQANGVFLEFLVLRCAIELEDDQLVMKTVDNSGFGAKGSLGDTNLNLLLLCAQRAHLKGLRMSATRLYGLASGMMLEGERKDGKYGRVQRKLLQLAGDVGEVTDFFKRVEEAVASNKTDVENLFGQDDLNYFCVEAYNRGIALSSFGDVKGSESLLRAALNLLPFSDSEIKSFGEQIREAYVKAAAALESNRAGFSATAAADFNNGFVGARFHALFLGVSPQK</sequence>
<name>A0A9W7DVX9_9STRA</name>
<reference evidence="3" key="1">
    <citation type="journal article" date="2023" name="Commun. Biol.">
        <title>Genome analysis of Parmales, the sister group of diatoms, reveals the evolutionary specialization of diatoms from phago-mixotrophs to photoautotrophs.</title>
        <authorList>
            <person name="Ban H."/>
            <person name="Sato S."/>
            <person name="Yoshikawa S."/>
            <person name="Yamada K."/>
            <person name="Nakamura Y."/>
            <person name="Ichinomiya M."/>
            <person name="Sato N."/>
            <person name="Blanc-Mathieu R."/>
            <person name="Endo H."/>
            <person name="Kuwata A."/>
            <person name="Ogata H."/>
        </authorList>
    </citation>
    <scope>NUCLEOTIDE SEQUENCE [LARGE SCALE GENOMIC DNA]</scope>
    <source>
        <strain evidence="3">NIES 3701</strain>
    </source>
</reference>
<dbReference type="OrthoDB" id="193772at2759"/>
<evidence type="ECO:0000256" key="1">
    <source>
        <dbReference type="SAM" id="MobiDB-lite"/>
    </source>
</evidence>
<feature type="region of interest" description="Disordered" evidence="1">
    <location>
        <begin position="646"/>
        <end position="674"/>
    </location>
</feature>
<keyword evidence="3" id="KW-1185">Reference proteome</keyword>
<dbReference type="AlphaFoldDB" id="A0A9W7DVX9"/>
<organism evidence="2 3">
    <name type="scientific">Triparma strigata</name>
    <dbReference type="NCBI Taxonomy" id="1606541"/>
    <lineage>
        <taxon>Eukaryota</taxon>
        <taxon>Sar</taxon>
        <taxon>Stramenopiles</taxon>
        <taxon>Ochrophyta</taxon>
        <taxon>Bolidophyceae</taxon>
        <taxon>Parmales</taxon>
        <taxon>Triparmaceae</taxon>
        <taxon>Triparma</taxon>
    </lineage>
</organism>
<protein>
    <submittedName>
        <fullName evidence="2">Uncharacterized protein</fullName>
    </submittedName>
</protein>